<evidence type="ECO:0000313" key="1">
    <source>
        <dbReference type="EMBL" id="MBB5263510.1"/>
    </source>
</evidence>
<name>A0A7W8H999_9FIRM</name>
<evidence type="ECO:0000313" key="2">
    <source>
        <dbReference type="Proteomes" id="UP000543642"/>
    </source>
</evidence>
<proteinExistence type="predicted"/>
<evidence type="ECO:0008006" key="3">
    <source>
        <dbReference type="Google" id="ProtNLM"/>
    </source>
</evidence>
<dbReference type="Proteomes" id="UP000543642">
    <property type="component" value="Unassembled WGS sequence"/>
</dbReference>
<organism evidence="1 2">
    <name type="scientific">Catenibacillus scindens</name>
    <dbReference type="NCBI Taxonomy" id="673271"/>
    <lineage>
        <taxon>Bacteria</taxon>
        <taxon>Bacillati</taxon>
        <taxon>Bacillota</taxon>
        <taxon>Clostridia</taxon>
        <taxon>Lachnospirales</taxon>
        <taxon>Lachnospiraceae</taxon>
        <taxon>Catenibacillus</taxon>
    </lineage>
</organism>
<dbReference type="AlphaFoldDB" id="A0A7W8H999"/>
<dbReference type="InterPro" id="IPR005358">
    <property type="entry name" value="Puta_zinc/iron-chelating_dom"/>
</dbReference>
<keyword evidence="2" id="KW-1185">Reference proteome</keyword>
<dbReference type="EMBL" id="JACHFW010000002">
    <property type="protein sequence ID" value="MBB5263510.1"/>
    <property type="molecule type" value="Genomic_DNA"/>
</dbReference>
<dbReference type="PANTHER" id="PTHR35866:SF1">
    <property type="entry name" value="YKGJ FAMILY CYSTEINE CLUSTER PROTEIN"/>
    <property type="match status" value="1"/>
</dbReference>
<protein>
    <recommendedName>
        <fullName evidence="3">YkgJ family cysteine cluster protein</fullName>
    </recommendedName>
</protein>
<dbReference type="Pfam" id="PF03692">
    <property type="entry name" value="CxxCxxCC"/>
    <property type="match status" value="1"/>
</dbReference>
<sequence length="222" mass="26068">MKRNVSLDEISDGKLLGPEDMARMGTGDCGGCCACCQGMGTSAILDPMDIFRLCQGLKTTFEQLLAEKIELNVVDGLILPNLKMVSQTDACGFLGDDKRCQIHPFRPGVCRLFPLGRYYEDHSFRYFLQIHECKKENRTKIKVKKWMDMPDLKKYDQYICDWHYFLMDLEKLIQNRQDLMKKTDMFILELFFLTPWHLNQNFYAQFYQRLDTGRRWLENISG</sequence>
<comment type="caution">
    <text evidence="1">The sequence shown here is derived from an EMBL/GenBank/DDBJ whole genome shotgun (WGS) entry which is preliminary data.</text>
</comment>
<dbReference type="RefSeq" id="WP_183771368.1">
    <property type="nucleotide sequence ID" value="NZ_CAWVEG010000113.1"/>
</dbReference>
<accession>A0A7W8H999</accession>
<gene>
    <name evidence="1" type="ORF">HNP82_000608</name>
</gene>
<dbReference type="PANTHER" id="PTHR35866">
    <property type="entry name" value="PUTATIVE-RELATED"/>
    <property type="match status" value="1"/>
</dbReference>
<reference evidence="1 2" key="1">
    <citation type="submission" date="2020-08" db="EMBL/GenBank/DDBJ databases">
        <title>Genomic Encyclopedia of Type Strains, Phase IV (KMG-IV): sequencing the most valuable type-strain genomes for metagenomic binning, comparative biology and taxonomic classification.</title>
        <authorList>
            <person name="Goeker M."/>
        </authorList>
    </citation>
    <scope>NUCLEOTIDE SEQUENCE [LARGE SCALE GENOMIC DNA]</scope>
    <source>
        <strain evidence="1 2">DSM 106146</strain>
    </source>
</reference>